<dbReference type="OrthoDB" id="9780401at2"/>
<evidence type="ECO:0000313" key="2">
    <source>
        <dbReference type="EMBL" id="SMF43371.1"/>
    </source>
</evidence>
<evidence type="ECO:0008006" key="4">
    <source>
        <dbReference type="Google" id="ProtNLM"/>
    </source>
</evidence>
<name>A0A1Y6C5N8_9BACT</name>
<proteinExistence type="predicted"/>
<gene>
    <name evidence="2" type="ORF">SAMN06296036_11374</name>
</gene>
<feature type="coiled-coil region" evidence="1">
    <location>
        <begin position="34"/>
        <end position="111"/>
    </location>
</feature>
<feature type="coiled-coil region" evidence="1">
    <location>
        <begin position="176"/>
        <end position="210"/>
    </location>
</feature>
<dbReference type="Pfam" id="PF11172">
    <property type="entry name" value="DUF2959"/>
    <property type="match status" value="1"/>
</dbReference>
<reference evidence="3" key="1">
    <citation type="submission" date="2017-04" db="EMBL/GenBank/DDBJ databases">
        <authorList>
            <person name="Varghese N."/>
            <person name="Submissions S."/>
        </authorList>
    </citation>
    <scope>NUCLEOTIDE SEQUENCE [LARGE SCALE GENOMIC DNA]</scope>
    <source>
        <strain evidence="3">RKEM611</strain>
    </source>
</reference>
<accession>A0A1Y6C5N8</accession>
<sequence length="212" mass="24852">MLYRLTLLAIVFSFTSSCSTVYYNFWETFGKEKRDLLKDNIENAKDDQEDVNEQFKDTLTRIRTEYKFEAGALEDTYDRLSSDYEAAKAKAENLSERIDKVESIAEDLFNEWNQEAQEFSNQRYRNDSLSKLRQTKSKFATMLTSMRTVEKNLDPVLSKFKDQVMFLKHSLNAKALGTFRTEFKQIEKEIKSLSRDIDNSTREAEQFIATIS</sequence>
<dbReference type="PROSITE" id="PS51257">
    <property type="entry name" value="PROKAR_LIPOPROTEIN"/>
    <property type="match status" value="1"/>
</dbReference>
<dbReference type="STRING" id="1513793.SAMN06296036_11374"/>
<dbReference type="Proteomes" id="UP000192907">
    <property type="component" value="Unassembled WGS sequence"/>
</dbReference>
<evidence type="ECO:0000256" key="1">
    <source>
        <dbReference type="SAM" id="Coils"/>
    </source>
</evidence>
<keyword evidence="3" id="KW-1185">Reference proteome</keyword>
<evidence type="ECO:0000313" key="3">
    <source>
        <dbReference type="Proteomes" id="UP000192907"/>
    </source>
</evidence>
<organism evidence="2 3">
    <name type="scientific">Pseudobacteriovorax antillogorgiicola</name>
    <dbReference type="NCBI Taxonomy" id="1513793"/>
    <lineage>
        <taxon>Bacteria</taxon>
        <taxon>Pseudomonadati</taxon>
        <taxon>Bdellovibrionota</taxon>
        <taxon>Oligoflexia</taxon>
        <taxon>Oligoflexales</taxon>
        <taxon>Pseudobacteriovoracaceae</taxon>
        <taxon>Pseudobacteriovorax</taxon>
    </lineage>
</organism>
<dbReference type="InterPro" id="IPR021342">
    <property type="entry name" value="DUF2959"/>
</dbReference>
<protein>
    <recommendedName>
        <fullName evidence="4">DUF2959 domain-containing protein</fullName>
    </recommendedName>
</protein>
<dbReference type="EMBL" id="FWZT01000013">
    <property type="protein sequence ID" value="SMF43371.1"/>
    <property type="molecule type" value="Genomic_DNA"/>
</dbReference>
<keyword evidence="1" id="KW-0175">Coiled coil</keyword>
<dbReference type="RefSeq" id="WP_132321101.1">
    <property type="nucleotide sequence ID" value="NZ_FWZT01000013.1"/>
</dbReference>
<dbReference type="AlphaFoldDB" id="A0A1Y6C5N8"/>